<dbReference type="GO" id="GO:0050135">
    <property type="term" value="F:NADP+ nucleosidase activity"/>
    <property type="evidence" value="ECO:0007669"/>
    <property type="project" value="InterPro"/>
</dbReference>
<dbReference type="InterPro" id="IPR018490">
    <property type="entry name" value="cNMP-bd_dom_sf"/>
</dbReference>
<evidence type="ECO:0000313" key="3">
    <source>
        <dbReference type="Proteomes" id="UP000199250"/>
    </source>
</evidence>
<dbReference type="CDD" id="cd00038">
    <property type="entry name" value="CAP_ED"/>
    <property type="match status" value="1"/>
</dbReference>
<dbReference type="PROSITE" id="PS50042">
    <property type="entry name" value="CNMP_BINDING_3"/>
    <property type="match status" value="1"/>
</dbReference>
<name>A0A1H6VP76_9GAMM</name>
<dbReference type="Gene3D" id="2.60.120.10">
    <property type="entry name" value="Jelly Rolls"/>
    <property type="match status" value="1"/>
</dbReference>
<dbReference type="InterPro" id="IPR019302">
    <property type="entry name" value="CAP12/PCTIR_TIR_dom"/>
</dbReference>
<dbReference type="AlphaFoldDB" id="A0A1H6VP76"/>
<evidence type="ECO:0000313" key="2">
    <source>
        <dbReference type="EMBL" id="SEJ06443.1"/>
    </source>
</evidence>
<protein>
    <submittedName>
        <fullName evidence="2">Cyclic nucleotide-binding domain-containing protein</fullName>
    </submittedName>
</protein>
<evidence type="ECO:0000259" key="1">
    <source>
        <dbReference type="PROSITE" id="PS50042"/>
    </source>
</evidence>
<organism evidence="2 3">
    <name type="scientific">Azotobacter beijerinckii</name>
    <dbReference type="NCBI Taxonomy" id="170623"/>
    <lineage>
        <taxon>Bacteria</taxon>
        <taxon>Pseudomonadati</taxon>
        <taxon>Pseudomonadota</taxon>
        <taxon>Gammaproteobacteria</taxon>
        <taxon>Pseudomonadales</taxon>
        <taxon>Pseudomonadaceae</taxon>
        <taxon>Azotobacter</taxon>
    </lineage>
</organism>
<dbReference type="InterPro" id="IPR014710">
    <property type="entry name" value="RmlC-like_jellyroll"/>
</dbReference>
<dbReference type="Proteomes" id="UP000199250">
    <property type="component" value="Unassembled WGS sequence"/>
</dbReference>
<sequence length="304" mass="33563">MIERFEGAEGRRRRIQALRAQKIVAGNADLAAELADLIELRQLSPGETLIDQGGGDNVIYLIIAGRFEIIVNGRTVAQRVANDHVGEMAAIDPAQPRTATVKSVEVGLVGKLTEENFALLAGKYPEIYKCIALELMRRLYQRNSLVRPVHERVRVFIICSVEALQIGRAIVNALQYDHFDVVLWSEGVFKVTNYTLQTLEDEVDKSDFAVAIAHADDFVAVREDEWPAPRDNVIFELGLFMGRIGRSRAILMEPRAEKLKLPSDLAGVTTIGYRYAPGSDAAALLAPACNALRDHINSLGVLES</sequence>
<dbReference type="Pfam" id="PF00027">
    <property type="entry name" value="cNMP_binding"/>
    <property type="match status" value="1"/>
</dbReference>
<accession>A0A1H6VP76</accession>
<dbReference type="Pfam" id="PF10137">
    <property type="entry name" value="CAP12-PCTIR_TIR"/>
    <property type="match status" value="1"/>
</dbReference>
<dbReference type="SUPFAM" id="SSF51206">
    <property type="entry name" value="cAMP-binding domain-like"/>
    <property type="match status" value="1"/>
</dbReference>
<dbReference type="EMBL" id="FNYQ01000044">
    <property type="protein sequence ID" value="SEJ06443.1"/>
    <property type="molecule type" value="Genomic_DNA"/>
</dbReference>
<dbReference type="InterPro" id="IPR000595">
    <property type="entry name" value="cNMP-bd_dom"/>
</dbReference>
<feature type="domain" description="Cyclic nucleotide-binding" evidence="1">
    <location>
        <begin position="33"/>
        <end position="138"/>
    </location>
</feature>
<dbReference type="OrthoDB" id="5497289at2"/>
<dbReference type="SMART" id="SM00100">
    <property type="entry name" value="cNMP"/>
    <property type="match status" value="1"/>
</dbReference>
<reference evidence="2 3" key="1">
    <citation type="submission" date="2016-10" db="EMBL/GenBank/DDBJ databases">
        <authorList>
            <person name="de Groot N.N."/>
        </authorList>
    </citation>
    <scope>NUCLEOTIDE SEQUENCE [LARGE SCALE GENOMIC DNA]</scope>
    <source>
        <strain evidence="2 3">DSM 373</strain>
    </source>
</reference>
<dbReference type="PRINTS" id="PR00103">
    <property type="entry name" value="CAMPKINASE"/>
</dbReference>
<proteinExistence type="predicted"/>
<dbReference type="RefSeq" id="WP_090732277.1">
    <property type="nucleotide sequence ID" value="NZ_FNYQ01000044.1"/>
</dbReference>
<gene>
    <name evidence="2" type="ORF">SAMN04244572_02611</name>
</gene>